<dbReference type="AlphaFoldDB" id="A0A554MVU4"/>
<evidence type="ECO:0000313" key="3">
    <source>
        <dbReference type="Proteomes" id="UP000319894"/>
    </source>
</evidence>
<name>A0A554MVU4_9EURY</name>
<comment type="caution">
    <text evidence="2">The sequence shown here is derived from an EMBL/GenBank/DDBJ whole genome shotgun (WGS) entry which is preliminary data.</text>
</comment>
<dbReference type="InParanoid" id="A0A554MVU4"/>
<gene>
    <name evidence="2" type="ORF">DP107_16740</name>
</gene>
<keyword evidence="3" id="KW-1185">Reference proteome</keyword>
<dbReference type="RefSeq" id="WP_144263272.1">
    <property type="nucleotide sequence ID" value="NZ_QMDX01000015.1"/>
</dbReference>
<feature type="compositionally biased region" description="Polar residues" evidence="1">
    <location>
        <begin position="21"/>
        <end position="32"/>
    </location>
</feature>
<dbReference type="OrthoDB" id="331582at2157"/>
<feature type="compositionally biased region" description="Acidic residues" evidence="1">
    <location>
        <begin position="59"/>
        <end position="69"/>
    </location>
</feature>
<feature type="compositionally biased region" description="Basic and acidic residues" evidence="1">
    <location>
        <begin position="33"/>
        <end position="58"/>
    </location>
</feature>
<sequence>MGLLDRLRTWFGLADDASEMEPSNTNDASQDSTRLDPSKVTEVRTEIKNGPVEKLRELDSDDAQADDEG</sequence>
<protein>
    <submittedName>
        <fullName evidence="2">Uncharacterized protein</fullName>
    </submittedName>
</protein>
<organism evidence="2 3">
    <name type="scientific">Haloglomus irregulare</name>
    <dbReference type="NCBI Taxonomy" id="2234134"/>
    <lineage>
        <taxon>Archaea</taxon>
        <taxon>Methanobacteriati</taxon>
        <taxon>Methanobacteriota</taxon>
        <taxon>Stenosarchaea group</taxon>
        <taxon>Halobacteria</taxon>
        <taxon>Halobacteriales</taxon>
        <taxon>Natronomonadaceae</taxon>
        <taxon>Haloglomus</taxon>
    </lineage>
</organism>
<accession>A0A554MVU4</accession>
<dbReference type="Proteomes" id="UP000319894">
    <property type="component" value="Unassembled WGS sequence"/>
</dbReference>
<feature type="region of interest" description="Disordered" evidence="1">
    <location>
        <begin position="13"/>
        <end position="69"/>
    </location>
</feature>
<evidence type="ECO:0000313" key="2">
    <source>
        <dbReference type="EMBL" id="TSD09255.1"/>
    </source>
</evidence>
<reference evidence="2 3" key="1">
    <citation type="submission" date="2018-06" db="EMBL/GenBank/DDBJ databases">
        <title>Natronomonas sp. F16-60 a new haloarchaeon isolated from a solar saltern of Isla Cristina, Huelva, Spain.</title>
        <authorList>
            <person name="Duran-Viseras A."/>
            <person name="Sanchez-Porro C."/>
            <person name="Ventosa A."/>
        </authorList>
    </citation>
    <scope>NUCLEOTIDE SEQUENCE [LARGE SCALE GENOMIC DNA]</scope>
    <source>
        <strain evidence="2 3">F16-60</strain>
    </source>
</reference>
<evidence type="ECO:0000256" key="1">
    <source>
        <dbReference type="SAM" id="MobiDB-lite"/>
    </source>
</evidence>
<dbReference type="EMBL" id="QMDX01000015">
    <property type="protein sequence ID" value="TSD09255.1"/>
    <property type="molecule type" value="Genomic_DNA"/>
</dbReference>
<proteinExistence type="predicted"/>